<dbReference type="InterPro" id="IPR014710">
    <property type="entry name" value="RmlC-like_jellyroll"/>
</dbReference>
<dbReference type="SUPFAM" id="SSF51182">
    <property type="entry name" value="RmlC-like cupins"/>
    <property type="match status" value="1"/>
</dbReference>
<proteinExistence type="predicted"/>
<protein>
    <recommendedName>
        <fullName evidence="3">Ethanolamine utilization protein</fullName>
    </recommendedName>
</protein>
<dbReference type="Pfam" id="PF06249">
    <property type="entry name" value="EutQ"/>
    <property type="match status" value="1"/>
</dbReference>
<evidence type="ECO:0000313" key="2">
    <source>
        <dbReference type="Proteomes" id="UP000032633"/>
    </source>
</evidence>
<dbReference type="STRING" id="1126833.VN24_01160"/>
<dbReference type="Proteomes" id="UP000032633">
    <property type="component" value="Chromosome"/>
</dbReference>
<accession>A0A0D5NE96</accession>
<organism evidence="1 2">
    <name type="scientific">Paenibacillus beijingensis</name>
    <dbReference type="NCBI Taxonomy" id="1126833"/>
    <lineage>
        <taxon>Bacteria</taxon>
        <taxon>Bacillati</taxon>
        <taxon>Bacillota</taxon>
        <taxon>Bacilli</taxon>
        <taxon>Bacillales</taxon>
        <taxon>Paenibacillaceae</taxon>
        <taxon>Paenibacillus</taxon>
    </lineage>
</organism>
<name>A0A0D5NE96_9BACL</name>
<reference evidence="1 2" key="1">
    <citation type="journal article" date="2015" name="J. Biotechnol.">
        <title>Complete genome sequence of Paenibacillus beijingensis 7188(T) (=DSM 24997(T)), a novel rhizobacterium from jujube garden soil.</title>
        <authorList>
            <person name="Kwak Y."/>
            <person name="Shin J.H."/>
        </authorList>
    </citation>
    <scope>NUCLEOTIDE SEQUENCE [LARGE SCALE GENOMIC DNA]</scope>
    <source>
        <strain evidence="1 2">DSM 24997</strain>
    </source>
</reference>
<dbReference type="InterPro" id="IPR010424">
    <property type="entry name" value="EutQ"/>
</dbReference>
<evidence type="ECO:0000313" key="1">
    <source>
        <dbReference type="EMBL" id="AJY73485.1"/>
    </source>
</evidence>
<gene>
    <name evidence="1" type="ORF">VN24_01160</name>
</gene>
<keyword evidence="2" id="KW-1185">Reference proteome</keyword>
<dbReference type="RefSeq" id="WP_045668920.1">
    <property type="nucleotide sequence ID" value="NZ_CP011058.1"/>
</dbReference>
<reference evidence="2" key="2">
    <citation type="submission" date="2015-03" db="EMBL/GenBank/DDBJ databases">
        <title>Genome sequence of Paenibacillus beijingensis strain DSM 24997T.</title>
        <authorList>
            <person name="Kwak Y."/>
            <person name="Shin J.-H."/>
        </authorList>
    </citation>
    <scope>NUCLEOTIDE SEQUENCE [LARGE SCALE GENOMIC DNA]</scope>
    <source>
        <strain evidence="2">DSM 24997</strain>
    </source>
</reference>
<dbReference type="Gene3D" id="2.60.120.10">
    <property type="entry name" value="Jelly Rolls"/>
    <property type="match status" value="1"/>
</dbReference>
<sequence length="133" mass="14633">MSNTASYEYVSQKPGVVLIKAGTTPLKELNGLLGLPTLDSQIKDIPITADSNPLSAGRFVMRPSVDFEFEYTFLEVKVVVFGKIVIRDEQNVKYVAEAGDILVFTPTTKVIFDGESDGEAVYFAHRLPADVFL</sequence>
<dbReference type="HOGENOM" id="CLU_1937250_0_0_9"/>
<evidence type="ECO:0008006" key="3">
    <source>
        <dbReference type="Google" id="ProtNLM"/>
    </source>
</evidence>
<dbReference type="KEGG" id="pbj:VN24_01160"/>
<dbReference type="AlphaFoldDB" id="A0A0D5NE96"/>
<dbReference type="InterPro" id="IPR011051">
    <property type="entry name" value="RmlC_Cupin_sf"/>
</dbReference>
<dbReference type="OrthoDB" id="6226972at2"/>
<dbReference type="EMBL" id="CP011058">
    <property type="protein sequence ID" value="AJY73485.1"/>
    <property type="molecule type" value="Genomic_DNA"/>
</dbReference>
<dbReference type="PATRIC" id="fig|1126833.4.peg.261"/>